<organism evidence="2 3">
    <name type="scientific">Romanomermis culicivorax</name>
    <name type="common">Nematode worm</name>
    <dbReference type="NCBI Taxonomy" id="13658"/>
    <lineage>
        <taxon>Eukaryota</taxon>
        <taxon>Metazoa</taxon>
        <taxon>Ecdysozoa</taxon>
        <taxon>Nematoda</taxon>
        <taxon>Enoplea</taxon>
        <taxon>Dorylaimia</taxon>
        <taxon>Mermithida</taxon>
        <taxon>Mermithoidea</taxon>
        <taxon>Mermithidae</taxon>
        <taxon>Romanomermis</taxon>
    </lineage>
</organism>
<reference evidence="3" key="1">
    <citation type="submission" date="2022-11" db="UniProtKB">
        <authorList>
            <consortium name="WormBaseParasite"/>
        </authorList>
    </citation>
    <scope>IDENTIFICATION</scope>
</reference>
<protein>
    <submittedName>
        <fullName evidence="3">Uncharacterized protein</fullName>
    </submittedName>
</protein>
<evidence type="ECO:0000313" key="2">
    <source>
        <dbReference type="Proteomes" id="UP000887565"/>
    </source>
</evidence>
<dbReference type="WBParaSite" id="nRc.2.0.1.t26828-RA">
    <property type="protein sequence ID" value="nRc.2.0.1.t26828-RA"/>
    <property type="gene ID" value="nRc.2.0.1.g26828"/>
</dbReference>
<accession>A0A915JL46</accession>
<evidence type="ECO:0000256" key="1">
    <source>
        <dbReference type="SAM" id="MobiDB-lite"/>
    </source>
</evidence>
<name>A0A915JL46_ROMCU</name>
<keyword evidence="2" id="KW-1185">Reference proteome</keyword>
<proteinExistence type="predicted"/>
<feature type="region of interest" description="Disordered" evidence="1">
    <location>
        <begin position="61"/>
        <end position="87"/>
    </location>
</feature>
<sequence>MNIKLAQPGLDVATPVPDCSKKFDHLTRLLKKKTIFLEISPLTGIPPSSLGGRHFKRQFSAVKSNISKGPSGGLGRSGGKMKEKNRC</sequence>
<dbReference type="AlphaFoldDB" id="A0A915JL46"/>
<evidence type="ECO:0000313" key="3">
    <source>
        <dbReference type="WBParaSite" id="nRc.2.0.1.t26828-RA"/>
    </source>
</evidence>
<dbReference type="Proteomes" id="UP000887565">
    <property type="component" value="Unplaced"/>
</dbReference>